<organism evidence="2">
    <name type="scientific">Podoviridae sp. ctQyH19</name>
    <dbReference type="NCBI Taxonomy" id="2825249"/>
    <lineage>
        <taxon>Viruses</taxon>
        <taxon>Duplodnaviria</taxon>
        <taxon>Heunggongvirae</taxon>
        <taxon>Uroviricota</taxon>
        <taxon>Caudoviricetes</taxon>
    </lineage>
</organism>
<dbReference type="EMBL" id="BK016121">
    <property type="protein sequence ID" value="DAF96833.1"/>
    <property type="molecule type" value="Genomic_DNA"/>
</dbReference>
<reference evidence="2" key="1">
    <citation type="journal article" date="2021" name="Proc. Natl. Acad. Sci. U.S.A.">
        <title>A Catalog of Tens of Thousands of Viruses from Human Metagenomes Reveals Hidden Associations with Chronic Diseases.</title>
        <authorList>
            <person name="Tisza M.J."/>
            <person name="Buck C.B."/>
        </authorList>
    </citation>
    <scope>NUCLEOTIDE SEQUENCE</scope>
    <source>
        <strain evidence="2">CtQyH19</strain>
    </source>
</reference>
<protein>
    <submittedName>
        <fullName evidence="2">Uncharacterized protein</fullName>
    </submittedName>
</protein>
<evidence type="ECO:0000313" key="2">
    <source>
        <dbReference type="EMBL" id="DAF96833.1"/>
    </source>
</evidence>
<feature type="transmembrane region" description="Helical" evidence="1">
    <location>
        <begin position="6"/>
        <end position="29"/>
    </location>
</feature>
<keyword evidence="1" id="KW-1133">Transmembrane helix</keyword>
<accession>A0A8S5UQQ9</accession>
<name>A0A8S5UQQ9_9CAUD</name>
<evidence type="ECO:0000256" key="1">
    <source>
        <dbReference type="SAM" id="Phobius"/>
    </source>
</evidence>
<sequence>MKELILTIVNIFAFITAMQVVLYIVEILARIFSSNKKKK</sequence>
<keyword evidence="1" id="KW-0812">Transmembrane</keyword>
<keyword evidence="1" id="KW-0472">Membrane</keyword>
<proteinExistence type="predicted"/>